<dbReference type="Proteomes" id="UP001139158">
    <property type="component" value="Unassembled WGS sequence"/>
</dbReference>
<evidence type="ECO:0000256" key="6">
    <source>
        <dbReference type="SAM" id="Phobius"/>
    </source>
</evidence>
<dbReference type="AlphaFoldDB" id="A0A9X1MB81"/>
<dbReference type="EMBL" id="JAJFZV010000001">
    <property type="protein sequence ID" value="MCC3296341.1"/>
    <property type="molecule type" value="Genomic_DNA"/>
</dbReference>
<gene>
    <name evidence="8" type="ORF">LJ757_00800</name>
</gene>
<proteinExistence type="predicted"/>
<dbReference type="PANTHER" id="PTHR35007">
    <property type="entry name" value="INTEGRAL MEMBRANE PROTEIN-RELATED"/>
    <property type="match status" value="1"/>
</dbReference>
<evidence type="ECO:0000256" key="3">
    <source>
        <dbReference type="ARBA" id="ARBA00022692"/>
    </source>
</evidence>
<dbReference type="GO" id="GO:0005886">
    <property type="term" value="C:plasma membrane"/>
    <property type="evidence" value="ECO:0007669"/>
    <property type="project" value="UniProtKB-SubCell"/>
</dbReference>
<reference evidence="8" key="1">
    <citation type="submission" date="2021-10" db="EMBL/GenBank/DDBJ databases">
        <title>Novel species in genus Arthrobacter.</title>
        <authorList>
            <person name="Liu Y."/>
        </authorList>
    </citation>
    <scope>NUCLEOTIDE SEQUENCE</scope>
    <source>
        <strain evidence="8">Zg-Y453</strain>
    </source>
</reference>
<dbReference type="InterPro" id="IPR018076">
    <property type="entry name" value="T2SS_GspF_dom"/>
</dbReference>
<dbReference type="Pfam" id="PF00482">
    <property type="entry name" value="T2SSF"/>
    <property type="match status" value="1"/>
</dbReference>
<evidence type="ECO:0000313" key="9">
    <source>
        <dbReference type="Proteomes" id="UP001139158"/>
    </source>
</evidence>
<comment type="caution">
    <text evidence="8">The sequence shown here is derived from an EMBL/GenBank/DDBJ whole genome shotgun (WGS) entry which is preliminary data.</text>
</comment>
<keyword evidence="5 6" id="KW-0472">Membrane</keyword>
<feature type="domain" description="Type II secretion system protein GspF" evidence="7">
    <location>
        <begin position="60"/>
        <end position="186"/>
    </location>
</feature>
<name>A0A9X1MB81_9MICC</name>
<evidence type="ECO:0000256" key="1">
    <source>
        <dbReference type="ARBA" id="ARBA00004651"/>
    </source>
</evidence>
<accession>A0A9X1MB81</accession>
<evidence type="ECO:0000313" key="8">
    <source>
        <dbReference type="EMBL" id="MCC3296341.1"/>
    </source>
</evidence>
<comment type="subcellular location">
    <subcellularLocation>
        <location evidence="1">Cell membrane</location>
        <topology evidence="1">Multi-pass membrane protein</topology>
    </subcellularLocation>
</comment>
<dbReference type="PANTHER" id="PTHR35007:SF3">
    <property type="entry name" value="POSSIBLE CONSERVED ALANINE RICH MEMBRANE PROTEIN"/>
    <property type="match status" value="1"/>
</dbReference>
<keyword evidence="3 6" id="KW-0812">Transmembrane</keyword>
<feature type="transmembrane region" description="Helical" evidence="6">
    <location>
        <begin position="172"/>
        <end position="197"/>
    </location>
</feature>
<evidence type="ECO:0000259" key="7">
    <source>
        <dbReference type="Pfam" id="PF00482"/>
    </source>
</evidence>
<keyword evidence="2" id="KW-1003">Cell membrane</keyword>
<keyword evidence="4 6" id="KW-1133">Transmembrane helix</keyword>
<organism evidence="8 9">
    <name type="scientific">Arthrobacter caoxuetaonis</name>
    <dbReference type="NCBI Taxonomy" id="2886935"/>
    <lineage>
        <taxon>Bacteria</taxon>
        <taxon>Bacillati</taxon>
        <taxon>Actinomycetota</taxon>
        <taxon>Actinomycetes</taxon>
        <taxon>Micrococcales</taxon>
        <taxon>Micrococcaceae</taxon>
        <taxon>Arthrobacter</taxon>
    </lineage>
</organism>
<dbReference type="RefSeq" id="WP_227894080.1">
    <property type="nucleotide sequence ID" value="NZ_CP099466.1"/>
</dbReference>
<evidence type="ECO:0000256" key="2">
    <source>
        <dbReference type="ARBA" id="ARBA00022475"/>
    </source>
</evidence>
<evidence type="ECO:0000256" key="5">
    <source>
        <dbReference type="ARBA" id="ARBA00023136"/>
    </source>
</evidence>
<sequence>MTGIIVGLLLGVSAAVFFWPARHSGAGTARDRPGGVPGPQAQPLQRTYRSAVSSDPALILDLAGAMLTAGRPLPSALRIIAGSADPHTARMLRRLVTAVELGAPWAAAWELALDGEASEEARSSAGALRSSLGFAATSGAPSAAILHAQAAQIRRRRSREAERRAAALGVQLVLPLGLCALPAFICLAVVPLVLTLLPAF</sequence>
<keyword evidence="9" id="KW-1185">Reference proteome</keyword>
<protein>
    <submittedName>
        <fullName evidence="8">Type II secretion system F family protein</fullName>
    </submittedName>
</protein>
<evidence type="ECO:0000256" key="4">
    <source>
        <dbReference type="ARBA" id="ARBA00022989"/>
    </source>
</evidence>